<organism evidence="1">
    <name type="scientific">Rhizophora mucronata</name>
    <name type="common">Asiatic mangrove</name>
    <dbReference type="NCBI Taxonomy" id="61149"/>
    <lineage>
        <taxon>Eukaryota</taxon>
        <taxon>Viridiplantae</taxon>
        <taxon>Streptophyta</taxon>
        <taxon>Embryophyta</taxon>
        <taxon>Tracheophyta</taxon>
        <taxon>Spermatophyta</taxon>
        <taxon>Magnoliopsida</taxon>
        <taxon>eudicotyledons</taxon>
        <taxon>Gunneridae</taxon>
        <taxon>Pentapetalae</taxon>
        <taxon>rosids</taxon>
        <taxon>fabids</taxon>
        <taxon>Malpighiales</taxon>
        <taxon>Rhizophoraceae</taxon>
        <taxon>Rhizophora</taxon>
    </lineage>
</organism>
<name>A0A2P2N6C8_RHIMU</name>
<sequence>MNEDIEHDVLPIALYVLFKGVERYLMKGRKEGTDVKIVSGPN</sequence>
<reference evidence="1" key="1">
    <citation type="submission" date="2018-02" db="EMBL/GenBank/DDBJ databases">
        <title>Rhizophora mucronata_Transcriptome.</title>
        <authorList>
            <person name="Meera S.P."/>
            <person name="Sreeshan A."/>
            <person name="Augustine A."/>
        </authorList>
    </citation>
    <scope>NUCLEOTIDE SEQUENCE</scope>
    <source>
        <tissue evidence="1">Leaf</tissue>
    </source>
</reference>
<dbReference type="EMBL" id="GGEC01057472">
    <property type="protein sequence ID" value="MBX37956.1"/>
    <property type="molecule type" value="Transcribed_RNA"/>
</dbReference>
<accession>A0A2P2N6C8</accession>
<evidence type="ECO:0000313" key="1">
    <source>
        <dbReference type="EMBL" id="MBX37956.1"/>
    </source>
</evidence>
<protein>
    <submittedName>
        <fullName evidence="1">Uncharacterized protein</fullName>
    </submittedName>
</protein>
<dbReference type="AlphaFoldDB" id="A0A2P2N6C8"/>
<proteinExistence type="predicted"/>